<sequence>MKRYVSPLLLSLSVSPAFAQLADSAGFSGELSINAGWISRSSNFNTDGDKTIADNTQGPSSSSRALVMPLGSVAYTFGDGLNQQVFLGTSRDDIAVGTLALELGYRRQLADNTVVALSVLPTVLSGETWADPFLQGEKRHTTDETGMAYRVQLKDIAGSRFSVDAAYGVTEIDDERSGSAAGLSAADRALLARDSRSSYVKGSYNVPLSRTTFLQPSLRYVHTDADGEANSSDTVGAELSVIKLMGRHNLAVTAGYQTRSFDADQPIYGKARDDDAISLFAAYEYQQFMGWQDWSLVSLVGYEDSDADIDFYDSSGYLLSLGMNYKF</sequence>
<dbReference type="Pfam" id="PF11059">
    <property type="entry name" value="DUF2860"/>
    <property type="match status" value="1"/>
</dbReference>
<protein>
    <submittedName>
        <fullName evidence="2">Uncharacterized protein DUF2860</fullName>
    </submittedName>
</protein>
<evidence type="ECO:0000313" key="2">
    <source>
        <dbReference type="EMBL" id="ROR99004.1"/>
    </source>
</evidence>
<gene>
    <name evidence="2" type="ORF">EDC56_3244</name>
</gene>
<accession>A0A3N2DHY6</accession>
<dbReference type="SUPFAM" id="SSF56935">
    <property type="entry name" value="Porins"/>
    <property type="match status" value="1"/>
</dbReference>
<feature type="chain" id="PRO_5017967459" evidence="1">
    <location>
        <begin position="20"/>
        <end position="327"/>
    </location>
</feature>
<keyword evidence="1" id="KW-0732">Signal</keyword>
<comment type="caution">
    <text evidence="2">The sequence shown here is derived from an EMBL/GenBank/DDBJ whole genome shotgun (WGS) entry which is preliminary data.</text>
</comment>
<dbReference type="RefSeq" id="WP_123713569.1">
    <property type="nucleotide sequence ID" value="NZ_RKHR01000006.1"/>
</dbReference>
<dbReference type="AlphaFoldDB" id="A0A3N2DHY6"/>
<evidence type="ECO:0000313" key="3">
    <source>
        <dbReference type="Proteomes" id="UP000275394"/>
    </source>
</evidence>
<dbReference type="EMBL" id="RKHR01000006">
    <property type="protein sequence ID" value="ROR99004.1"/>
    <property type="molecule type" value="Genomic_DNA"/>
</dbReference>
<keyword evidence="3" id="KW-1185">Reference proteome</keyword>
<feature type="signal peptide" evidence="1">
    <location>
        <begin position="1"/>
        <end position="19"/>
    </location>
</feature>
<organism evidence="2 3">
    <name type="scientific">Sinobacterium caligoides</name>
    <dbReference type="NCBI Taxonomy" id="933926"/>
    <lineage>
        <taxon>Bacteria</taxon>
        <taxon>Pseudomonadati</taxon>
        <taxon>Pseudomonadota</taxon>
        <taxon>Gammaproteobacteria</taxon>
        <taxon>Cellvibrionales</taxon>
        <taxon>Spongiibacteraceae</taxon>
        <taxon>Sinobacterium</taxon>
    </lineage>
</organism>
<dbReference type="OrthoDB" id="6199337at2"/>
<dbReference type="Proteomes" id="UP000275394">
    <property type="component" value="Unassembled WGS sequence"/>
</dbReference>
<name>A0A3N2DHY6_9GAMM</name>
<dbReference type="InterPro" id="IPR016896">
    <property type="entry name" value="DUF2860"/>
</dbReference>
<reference evidence="2 3" key="1">
    <citation type="submission" date="2018-11" db="EMBL/GenBank/DDBJ databases">
        <title>Genomic Encyclopedia of Type Strains, Phase IV (KMG-IV): sequencing the most valuable type-strain genomes for metagenomic binning, comparative biology and taxonomic classification.</title>
        <authorList>
            <person name="Goeker M."/>
        </authorList>
    </citation>
    <scope>NUCLEOTIDE SEQUENCE [LARGE SCALE GENOMIC DNA]</scope>
    <source>
        <strain evidence="2 3">DSM 100316</strain>
    </source>
</reference>
<dbReference type="PIRSF" id="PIRSF028696">
    <property type="entry name" value="UCP028696"/>
    <property type="match status" value="1"/>
</dbReference>
<proteinExistence type="predicted"/>
<evidence type="ECO:0000256" key="1">
    <source>
        <dbReference type="SAM" id="SignalP"/>
    </source>
</evidence>